<dbReference type="Pfam" id="PF03992">
    <property type="entry name" value="ABM"/>
    <property type="match status" value="1"/>
</dbReference>
<accession>A0A250IED7</accession>
<name>A0A250IED7_9BACT</name>
<keyword evidence="3" id="KW-1185">Reference proteome</keyword>
<evidence type="ECO:0000313" key="2">
    <source>
        <dbReference type="EMBL" id="ATB29590.1"/>
    </source>
</evidence>
<dbReference type="RefSeq" id="WP_095978134.1">
    <property type="nucleotide sequence ID" value="NZ_CP022163.1"/>
</dbReference>
<evidence type="ECO:0000313" key="3">
    <source>
        <dbReference type="Proteomes" id="UP000217289"/>
    </source>
</evidence>
<dbReference type="SUPFAM" id="SSF54909">
    <property type="entry name" value="Dimeric alpha+beta barrel"/>
    <property type="match status" value="1"/>
</dbReference>
<sequence length="106" mass="12349">MDDKVFRVELTMDVQPGNEKEFERVWLEVGKTVAAHPDNISQWLSASRESPGRYVIVSDWPDEETFRRFEQSWEHAAHLDKLRTVRARGSMETMTVLHHLPGARES</sequence>
<proteinExistence type="predicted"/>
<dbReference type="AlphaFoldDB" id="A0A250IED7"/>
<dbReference type="Gene3D" id="3.30.70.100">
    <property type="match status" value="1"/>
</dbReference>
<protein>
    <recommendedName>
        <fullName evidence="1">ABM domain-containing protein</fullName>
    </recommendedName>
</protein>
<dbReference type="Proteomes" id="UP000217289">
    <property type="component" value="Chromosome"/>
</dbReference>
<dbReference type="KEGG" id="mbd:MEBOL_003045"/>
<dbReference type="OrthoDB" id="287932at2"/>
<evidence type="ECO:0000259" key="1">
    <source>
        <dbReference type="PROSITE" id="PS51725"/>
    </source>
</evidence>
<dbReference type="InterPro" id="IPR011008">
    <property type="entry name" value="Dimeric_a/b-barrel"/>
</dbReference>
<feature type="domain" description="ABM" evidence="1">
    <location>
        <begin position="6"/>
        <end position="94"/>
    </location>
</feature>
<dbReference type="PROSITE" id="PS51725">
    <property type="entry name" value="ABM"/>
    <property type="match status" value="1"/>
</dbReference>
<organism evidence="2 3">
    <name type="scientific">Melittangium boletus DSM 14713</name>
    <dbReference type="NCBI Taxonomy" id="1294270"/>
    <lineage>
        <taxon>Bacteria</taxon>
        <taxon>Pseudomonadati</taxon>
        <taxon>Myxococcota</taxon>
        <taxon>Myxococcia</taxon>
        <taxon>Myxococcales</taxon>
        <taxon>Cystobacterineae</taxon>
        <taxon>Archangiaceae</taxon>
        <taxon>Melittangium</taxon>
    </lineage>
</organism>
<gene>
    <name evidence="2" type="ORF">MEBOL_003045</name>
</gene>
<reference evidence="2 3" key="1">
    <citation type="submission" date="2017-06" db="EMBL/GenBank/DDBJ databases">
        <authorList>
            <person name="Kim H.J."/>
            <person name="Triplett B.A."/>
        </authorList>
    </citation>
    <scope>NUCLEOTIDE SEQUENCE [LARGE SCALE GENOMIC DNA]</scope>
    <source>
        <strain evidence="2 3">DSM 14713</strain>
    </source>
</reference>
<dbReference type="EMBL" id="CP022163">
    <property type="protein sequence ID" value="ATB29590.1"/>
    <property type="molecule type" value="Genomic_DNA"/>
</dbReference>
<dbReference type="InterPro" id="IPR007138">
    <property type="entry name" value="ABM_dom"/>
</dbReference>